<keyword evidence="1" id="KW-0812">Transmembrane</keyword>
<dbReference type="EMBL" id="JANQDX010000003">
    <property type="protein sequence ID" value="KAL0926647.1"/>
    <property type="molecule type" value="Genomic_DNA"/>
</dbReference>
<name>A0ABD0VVU8_DENTH</name>
<keyword evidence="3" id="KW-1185">Reference proteome</keyword>
<evidence type="ECO:0000313" key="2">
    <source>
        <dbReference type="EMBL" id="KAL0926647.1"/>
    </source>
</evidence>
<keyword evidence="1" id="KW-1133">Transmembrane helix</keyword>
<keyword evidence="1" id="KW-0472">Membrane</keyword>
<evidence type="ECO:0000256" key="1">
    <source>
        <dbReference type="SAM" id="Phobius"/>
    </source>
</evidence>
<gene>
    <name evidence="2" type="ORF">M5K25_002888</name>
</gene>
<proteinExistence type="predicted"/>
<dbReference type="Proteomes" id="UP001552299">
    <property type="component" value="Unassembled WGS sequence"/>
</dbReference>
<organism evidence="2 3">
    <name type="scientific">Dendrobium thyrsiflorum</name>
    <name type="common">Pinecone-like raceme dendrobium</name>
    <name type="synonym">Orchid</name>
    <dbReference type="NCBI Taxonomy" id="117978"/>
    <lineage>
        <taxon>Eukaryota</taxon>
        <taxon>Viridiplantae</taxon>
        <taxon>Streptophyta</taxon>
        <taxon>Embryophyta</taxon>
        <taxon>Tracheophyta</taxon>
        <taxon>Spermatophyta</taxon>
        <taxon>Magnoliopsida</taxon>
        <taxon>Liliopsida</taxon>
        <taxon>Asparagales</taxon>
        <taxon>Orchidaceae</taxon>
        <taxon>Epidendroideae</taxon>
        <taxon>Malaxideae</taxon>
        <taxon>Dendrobiinae</taxon>
        <taxon>Dendrobium</taxon>
    </lineage>
</organism>
<dbReference type="PANTHER" id="PTHR37746:SF1">
    <property type="entry name" value="TRANSMEMBRANE PROTEIN"/>
    <property type="match status" value="1"/>
</dbReference>
<accession>A0ABD0VVU8</accession>
<dbReference type="PANTHER" id="PTHR37746">
    <property type="entry name" value="TRANSMEMBRANE PROTEIN"/>
    <property type="match status" value="1"/>
</dbReference>
<dbReference type="AlphaFoldDB" id="A0ABD0VVU8"/>
<evidence type="ECO:0000313" key="3">
    <source>
        <dbReference type="Proteomes" id="UP001552299"/>
    </source>
</evidence>
<sequence length="202" mass="22659">MDSLPFKALNLFSKSVLWIFFATPEPHPLFSAAAAAGVVAVLYLPFHLLSIFFSPVLLSTLLLLFTLLRFGSPTPPPPPKTDSKQVKLSPETERCLLSSSQNQVFCEPSLEWGGWGAPLEIIYEEYEGEEEEEEESGNCSPEYSKYGLPDFDGLLCYSDSDLDREEVSPQSICFRWDEEAEGLIEIALEEDNMFEIDLSACR</sequence>
<protein>
    <submittedName>
        <fullName evidence="2">Uncharacterized protein</fullName>
    </submittedName>
</protein>
<feature type="transmembrane region" description="Helical" evidence="1">
    <location>
        <begin position="29"/>
        <end position="46"/>
    </location>
</feature>
<reference evidence="2 3" key="1">
    <citation type="journal article" date="2024" name="Plant Biotechnol. J.">
        <title>Dendrobium thyrsiflorum genome and its molecular insights into genes involved in important horticultural traits.</title>
        <authorList>
            <person name="Chen B."/>
            <person name="Wang J.Y."/>
            <person name="Zheng P.J."/>
            <person name="Li K.L."/>
            <person name="Liang Y.M."/>
            <person name="Chen X.F."/>
            <person name="Zhang C."/>
            <person name="Zhao X."/>
            <person name="He X."/>
            <person name="Zhang G.Q."/>
            <person name="Liu Z.J."/>
            <person name="Xu Q."/>
        </authorList>
    </citation>
    <scope>NUCLEOTIDE SEQUENCE [LARGE SCALE GENOMIC DNA]</scope>
    <source>
        <strain evidence="2">GZMU011</strain>
    </source>
</reference>
<comment type="caution">
    <text evidence="2">The sequence shown here is derived from an EMBL/GenBank/DDBJ whole genome shotgun (WGS) entry which is preliminary data.</text>
</comment>
<feature type="transmembrane region" description="Helical" evidence="1">
    <location>
        <begin position="52"/>
        <end position="70"/>
    </location>
</feature>